<dbReference type="GeneID" id="78151287"/>
<dbReference type="AlphaFoldDB" id="A0A099UBR7"/>
<evidence type="ECO:0000313" key="5">
    <source>
        <dbReference type="Proteomes" id="UP000064525"/>
    </source>
</evidence>
<feature type="region of interest" description="Disordered" evidence="1">
    <location>
        <begin position="27"/>
        <end position="72"/>
    </location>
</feature>
<organism evidence="2 5">
    <name type="scientific">Helicobacter typhlonius</name>
    <dbReference type="NCBI Taxonomy" id="76936"/>
    <lineage>
        <taxon>Bacteria</taxon>
        <taxon>Pseudomonadati</taxon>
        <taxon>Campylobacterota</taxon>
        <taxon>Epsilonproteobacteria</taxon>
        <taxon>Campylobacterales</taxon>
        <taxon>Helicobacteraceae</taxon>
        <taxon>Helicobacter</taxon>
    </lineage>
</organism>
<feature type="compositionally biased region" description="Polar residues" evidence="1">
    <location>
        <begin position="41"/>
        <end position="57"/>
    </location>
</feature>
<proteinExistence type="predicted"/>
<name>A0A099UBR7_9HELI</name>
<accession>A0A099UBR7</accession>
<protein>
    <submittedName>
        <fullName evidence="2">Uncharacterized protein</fullName>
    </submittedName>
</protein>
<dbReference type="KEGG" id="hty:BN2458_PEG1068"/>
<dbReference type="Proteomes" id="UP000029925">
    <property type="component" value="Unassembled WGS sequence"/>
</dbReference>
<gene>
    <name evidence="2" type="ORF">BN2458_PEG1068</name>
    <name evidence="3" type="ORF">LS75_008330</name>
</gene>
<keyword evidence="4" id="KW-1185">Reference proteome</keyword>
<dbReference type="STRING" id="76936.BN2458_PEG1068"/>
<dbReference type="RefSeq" id="WP_034327952.1">
    <property type="nucleotide sequence ID" value="NZ_CAJTQN010000007.1"/>
</dbReference>
<evidence type="ECO:0000313" key="2">
    <source>
        <dbReference type="EMBL" id="CUU39953.1"/>
    </source>
</evidence>
<sequence length="166" mass="18403">MDITKVNHSGVQGMLANIYNVQNQPQNVNSKESEQKPNGVDSINNTDRSVQSLQSADITRRIEDRFSPSQELQKAREIGGELEGGFSSKGSFDRLSSILREQGLINSNEQVAMDYLKNHAPKLDFDEFAKIASNDNHSKEMKGLIDSVVKTMDFVDSVNGGVLRES</sequence>
<reference evidence="5" key="3">
    <citation type="submission" date="2015-11" db="EMBL/GenBank/DDBJ databases">
        <authorList>
            <person name="Anvar S.Y."/>
        </authorList>
    </citation>
    <scope>NUCLEOTIDE SEQUENCE [LARGE SCALE GENOMIC DNA]</scope>
</reference>
<dbReference type="OrthoDB" id="5322849at2"/>
<reference evidence="2" key="2">
    <citation type="submission" date="2015-11" db="EMBL/GenBank/DDBJ databases">
        <authorList>
            <person name="Zhang Y."/>
            <person name="Guo Z."/>
        </authorList>
    </citation>
    <scope>NUCLEOTIDE SEQUENCE</scope>
    <source>
        <strain evidence="2">1</strain>
    </source>
</reference>
<dbReference type="EMBL" id="LN907858">
    <property type="protein sequence ID" value="CUU39953.1"/>
    <property type="molecule type" value="Genomic_DNA"/>
</dbReference>
<dbReference type="Proteomes" id="UP000064525">
    <property type="component" value="Chromosome I"/>
</dbReference>
<evidence type="ECO:0000313" key="4">
    <source>
        <dbReference type="Proteomes" id="UP000029925"/>
    </source>
</evidence>
<reference evidence="3 4" key="1">
    <citation type="journal article" date="2014" name="Genome Announc.">
        <title>Draft genome sequences of eight enterohepatic helicobacter species isolated from both laboratory and wild rodents.</title>
        <authorList>
            <person name="Sheh A."/>
            <person name="Shen Z."/>
            <person name="Fox J.G."/>
        </authorList>
    </citation>
    <scope>NUCLEOTIDE SEQUENCE [LARGE SCALE GENOMIC DNA]</scope>
    <source>
        <strain evidence="3 4">MIT 98-6810</strain>
    </source>
</reference>
<evidence type="ECO:0000313" key="3">
    <source>
        <dbReference type="EMBL" id="TLD77971.1"/>
    </source>
</evidence>
<dbReference type="EMBL" id="JRPF02000012">
    <property type="protein sequence ID" value="TLD77971.1"/>
    <property type="molecule type" value="Genomic_DNA"/>
</dbReference>
<evidence type="ECO:0000256" key="1">
    <source>
        <dbReference type="SAM" id="MobiDB-lite"/>
    </source>
</evidence>
<dbReference type="PATRIC" id="fig|76936.10.peg.1043"/>